<dbReference type="RefSeq" id="WP_004706592.1">
    <property type="nucleotide sequence ID" value="NZ_CP023964.1"/>
</dbReference>
<reference evidence="4 5" key="1">
    <citation type="submission" date="2018-06" db="EMBL/GenBank/DDBJ databases">
        <authorList>
            <consortium name="Pathogen Informatics"/>
            <person name="Doyle S."/>
        </authorList>
    </citation>
    <scope>NUCLEOTIDE SEQUENCE [LARGE SCALE GENOMIC DNA]</scope>
    <source>
        <strain evidence="4 5">NCTC11470</strain>
    </source>
</reference>
<dbReference type="GeneID" id="57907397"/>
<dbReference type="Proteomes" id="UP000254835">
    <property type="component" value="Unassembled WGS sequence"/>
</dbReference>
<sequence>MKKTTVNLAIAASLFSASALAAQPQLQNMHCAGSVAVSAMTTLSEVEKGIAEQAKAKNASHYRVISVSGNNKFPVSAVIYR</sequence>
<dbReference type="InterPro" id="IPR036275">
    <property type="entry name" value="YdgH-like_sf"/>
</dbReference>
<dbReference type="InterPro" id="IPR010854">
    <property type="entry name" value="YdgH/BhsA/McbA-like_dom"/>
</dbReference>
<accession>A0A380PQ01</accession>
<name>A0A380PQ01_YERFR</name>
<evidence type="ECO:0000256" key="1">
    <source>
        <dbReference type="ARBA" id="ARBA00022729"/>
    </source>
</evidence>
<dbReference type="Gene3D" id="3.30.1660.10">
    <property type="entry name" value="Flavin-binding protein dodecin"/>
    <property type="match status" value="1"/>
</dbReference>
<protein>
    <submittedName>
        <fullName evidence="4">Protein of uncharacterized function (DUF1471)</fullName>
    </submittedName>
</protein>
<feature type="domain" description="YdgH/BhsA/McbA-like" evidence="3">
    <location>
        <begin position="32"/>
        <end position="81"/>
    </location>
</feature>
<evidence type="ECO:0000259" key="3">
    <source>
        <dbReference type="Pfam" id="PF07338"/>
    </source>
</evidence>
<dbReference type="Pfam" id="PF07338">
    <property type="entry name" value="YdgH_BhsA-like"/>
    <property type="match status" value="1"/>
</dbReference>
<dbReference type="InterPro" id="IPR025543">
    <property type="entry name" value="Dodecin-like"/>
</dbReference>
<evidence type="ECO:0000313" key="4">
    <source>
        <dbReference type="EMBL" id="SUP75352.1"/>
    </source>
</evidence>
<evidence type="ECO:0000313" key="5">
    <source>
        <dbReference type="Proteomes" id="UP000254835"/>
    </source>
</evidence>
<dbReference type="OrthoDB" id="6428780at2"/>
<dbReference type="SUPFAM" id="SSF159871">
    <property type="entry name" value="YdgH-like"/>
    <property type="match status" value="1"/>
</dbReference>
<gene>
    <name evidence="4" type="ORF">NCTC11470_00359</name>
</gene>
<keyword evidence="1 2" id="KW-0732">Signal</keyword>
<evidence type="ECO:0000256" key="2">
    <source>
        <dbReference type="SAM" id="SignalP"/>
    </source>
</evidence>
<feature type="signal peptide" evidence="2">
    <location>
        <begin position="1"/>
        <end position="21"/>
    </location>
</feature>
<organism evidence="4 5">
    <name type="scientific">Yersinia frederiksenii</name>
    <dbReference type="NCBI Taxonomy" id="29484"/>
    <lineage>
        <taxon>Bacteria</taxon>
        <taxon>Pseudomonadati</taxon>
        <taxon>Pseudomonadota</taxon>
        <taxon>Gammaproteobacteria</taxon>
        <taxon>Enterobacterales</taxon>
        <taxon>Yersiniaceae</taxon>
        <taxon>Yersinia</taxon>
    </lineage>
</organism>
<feature type="chain" id="PRO_5017044934" evidence="2">
    <location>
        <begin position="22"/>
        <end position="81"/>
    </location>
</feature>
<dbReference type="AlphaFoldDB" id="A0A380PQ01"/>
<proteinExistence type="predicted"/>
<dbReference type="EMBL" id="UHJA01000001">
    <property type="protein sequence ID" value="SUP75352.1"/>
    <property type="molecule type" value="Genomic_DNA"/>
</dbReference>